<evidence type="ECO:0000256" key="2">
    <source>
        <dbReference type="ARBA" id="ARBA00022840"/>
    </source>
</evidence>
<dbReference type="PANTHER" id="PTHR32071:SF122">
    <property type="entry name" value="SIGMA FACTOR"/>
    <property type="match status" value="1"/>
</dbReference>
<dbReference type="EMBL" id="VLNY01000014">
    <property type="protein sequence ID" value="KAA0020045.1"/>
    <property type="molecule type" value="Genomic_DNA"/>
</dbReference>
<reference evidence="6 7" key="1">
    <citation type="submission" date="2019-07" db="EMBL/GenBank/DDBJ databases">
        <title>Rhodococcus cavernicolus sp. nov., isolated from a cave.</title>
        <authorList>
            <person name="Lee S.D."/>
        </authorList>
    </citation>
    <scope>NUCLEOTIDE SEQUENCE [LARGE SCALE GENOMIC DNA]</scope>
    <source>
        <strain evidence="6 7">C1-24</strain>
    </source>
</reference>
<evidence type="ECO:0000313" key="6">
    <source>
        <dbReference type="EMBL" id="KAA0020045.1"/>
    </source>
</evidence>
<dbReference type="InterPro" id="IPR009057">
    <property type="entry name" value="Homeodomain-like_sf"/>
</dbReference>
<dbReference type="Pfam" id="PF25601">
    <property type="entry name" value="AAA_lid_14"/>
    <property type="match status" value="1"/>
</dbReference>
<protein>
    <submittedName>
        <fullName evidence="6">Transcriptional regulator</fullName>
    </submittedName>
</protein>
<keyword evidence="4" id="KW-0804">Transcription</keyword>
<proteinExistence type="predicted"/>
<evidence type="ECO:0000256" key="4">
    <source>
        <dbReference type="ARBA" id="ARBA00023163"/>
    </source>
</evidence>
<comment type="caution">
    <text evidence="6">The sequence shown here is derived from an EMBL/GenBank/DDBJ whole genome shotgun (WGS) entry which is preliminary data.</text>
</comment>
<keyword evidence="3" id="KW-0805">Transcription regulation</keyword>
<organism evidence="6 7">
    <name type="scientific">Antrihabitans cavernicola</name>
    <dbReference type="NCBI Taxonomy" id="2495913"/>
    <lineage>
        <taxon>Bacteria</taxon>
        <taxon>Bacillati</taxon>
        <taxon>Actinomycetota</taxon>
        <taxon>Actinomycetes</taxon>
        <taxon>Mycobacteriales</taxon>
        <taxon>Nocardiaceae</taxon>
        <taxon>Antrihabitans</taxon>
    </lineage>
</organism>
<dbReference type="Gene3D" id="1.10.8.60">
    <property type="match status" value="1"/>
</dbReference>
<sequence>MTNSLVREEIALSWRRARQSGLQPADSLDSVPVSDVDRRSRLLAAANPVLDGMESVLDGSGYCVLLADRDAVLVDLRFGTNTRLHDVVSDTGAVLGRPFTEQTSGTNSIATVHELHAPLAVRGTEHYIEAMKRFSCYGYPLLHPATRRLEGVLDITFLAAEDNPLLEPMLTHAARDIAGRLLEETRWSEQLLFSAFQQASARRRGRAVIAIADELLLENTHAGQIVDAVDHAALRSLTDRAVRRSGVVQQMTLSSGLRASVRWERPVSGAGIVIEIDPCDDTHSALIGAWVPKSRRAEIPDVDSHVADVRRDRTTVCVVGEPGSGRTTTLAAIMADHEPRQFDSADLVGRQPAAWLATVEQALADPERPITIENVHLLPSIVARDLYEKLHASTAWFALSSTPAEALDHEHRHLVTGCRTTIALTPLRMRKHDIPELVRAMLTGLPHGDKIRFTPAAMTALIGYDWPGNIAELAAEVAAAAGRHSAGDITPDDLVRPRQTPPNGLTALDTALREAIVAELARNGGNKRNTAQRLGISPTTLYKRMRGLGIAG</sequence>
<dbReference type="Pfam" id="PF02954">
    <property type="entry name" value="HTH_8"/>
    <property type="match status" value="1"/>
</dbReference>
<gene>
    <name evidence="6" type="ORF">FOY51_22035</name>
</gene>
<feature type="domain" description="Sigma-54 factor interaction" evidence="5">
    <location>
        <begin position="421"/>
        <end position="482"/>
    </location>
</feature>
<dbReference type="Gene3D" id="3.30.450.40">
    <property type="match status" value="1"/>
</dbReference>
<dbReference type="Proteomes" id="UP000322244">
    <property type="component" value="Unassembled WGS sequence"/>
</dbReference>
<dbReference type="RefSeq" id="WP_149432426.1">
    <property type="nucleotide sequence ID" value="NZ_VLNY01000014.1"/>
</dbReference>
<evidence type="ECO:0000313" key="7">
    <source>
        <dbReference type="Proteomes" id="UP000322244"/>
    </source>
</evidence>
<name>A0A5A7S5R1_9NOCA</name>
<dbReference type="PRINTS" id="PR01590">
    <property type="entry name" value="HTHFIS"/>
</dbReference>
<evidence type="ECO:0000259" key="5">
    <source>
        <dbReference type="PROSITE" id="PS50045"/>
    </source>
</evidence>
<dbReference type="SUPFAM" id="SSF52540">
    <property type="entry name" value="P-loop containing nucleoside triphosphate hydrolases"/>
    <property type="match status" value="1"/>
</dbReference>
<evidence type="ECO:0000256" key="3">
    <source>
        <dbReference type="ARBA" id="ARBA00023015"/>
    </source>
</evidence>
<dbReference type="InterPro" id="IPR029016">
    <property type="entry name" value="GAF-like_dom_sf"/>
</dbReference>
<accession>A0A5A7S5R1</accession>
<dbReference type="PANTHER" id="PTHR32071">
    <property type="entry name" value="TRANSCRIPTIONAL REGULATORY PROTEIN"/>
    <property type="match status" value="1"/>
</dbReference>
<dbReference type="OrthoDB" id="5496274at2"/>
<dbReference type="InterPro" id="IPR002078">
    <property type="entry name" value="Sigma_54_int"/>
</dbReference>
<dbReference type="InterPro" id="IPR027417">
    <property type="entry name" value="P-loop_NTPase"/>
</dbReference>
<dbReference type="GO" id="GO:0006355">
    <property type="term" value="P:regulation of DNA-templated transcription"/>
    <property type="evidence" value="ECO:0007669"/>
    <property type="project" value="InterPro"/>
</dbReference>
<dbReference type="InterPro" id="IPR058031">
    <property type="entry name" value="AAA_lid_NorR"/>
</dbReference>
<dbReference type="GO" id="GO:0043565">
    <property type="term" value="F:sequence-specific DNA binding"/>
    <property type="evidence" value="ECO:0007669"/>
    <property type="project" value="InterPro"/>
</dbReference>
<keyword evidence="1" id="KW-0547">Nucleotide-binding</keyword>
<dbReference type="Gene3D" id="1.10.10.60">
    <property type="entry name" value="Homeodomain-like"/>
    <property type="match status" value="1"/>
</dbReference>
<dbReference type="InterPro" id="IPR002197">
    <property type="entry name" value="HTH_Fis"/>
</dbReference>
<dbReference type="SUPFAM" id="SSF46689">
    <property type="entry name" value="Homeodomain-like"/>
    <property type="match status" value="1"/>
</dbReference>
<keyword evidence="2" id="KW-0067">ATP-binding</keyword>
<dbReference type="PROSITE" id="PS50045">
    <property type="entry name" value="SIGMA54_INTERACT_4"/>
    <property type="match status" value="1"/>
</dbReference>
<evidence type="ECO:0000256" key="1">
    <source>
        <dbReference type="ARBA" id="ARBA00022741"/>
    </source>
</evidence>
<dbReference type="AlphaFoldDB" id="A0A5A7S5R1"/>
<dbReference type="GO" id="GO:0005524">
    <property type="term" value="F:ATP binding"/>
    <property type="evidence" value="ECO:0007669"/>
    <property type="project" value="UniProtKB-KW"/>
</dbReference>
<keyword evidence="7" id="KW-1185">Reference proteome</keyword>